<comment type="similarity">
    <text evidence="2">Belongs to the polysaccharide synthase family.</text>
</comment>
<dbReference type="Proteomes" id="UP000036406">
    <property type="component" value="Chromosome"/>
</dbReference>
<evidence type="ECO:0000256" key="3">
    <source>
        <dbReference type="ARBA" id="ARBA00022475"/>
    </source>
</evidence>
<dbReference type="PANTHER" id="PTHR30250:SF10">
    <property type="entry name" value="LIPOPOLYSACCHARIDE BIOSYNTHESIS PROTEIN WZXC"/>
    <property type="match status" value="1"/>
</dbReference>
<keyword evidence="9" id="KW-1185">Reference proteome</keyword>
<feature type="transmembrane region" description="Helical" evidence="7">
    <location>
        <begin position="287"/>
        <end position="311"/>
    </location>
</feature>
<evidence type="ECO:0000256" key="1">
    <source>
        <dbReference type="ARBA" id="ARBA00004651"/>
    </source>
</evidence>
<dbReference type="STRING" id="330734.ABA45_10380"/>
<feature type="transmembrane region" description="Helical" evidence="7">
    <location>
        <begin position="317"/>
        <end position="335"/>
    </location>
</feature>
<feature type="transmembrane region" description="Helical" evidence="7">
    <location>
        <begin position="78"/>
        <end position="103"/>
    </location>
</feature>
<comment type="subcellular location">
    <subcellularLocation>
        <location evidence="1">Cell membrane</location>
        <topology evidence="1">Multi-pass membrane protein</topology>
    </subcellularLocation>
</comment>
<proteinExistence type="inferred from homology"/>
<keyword evidence="3" id="KW-1003">Cell membrane</keyword>
<feature type="transmembrane region" description="Helical" evidence="7">
    <location>
        <begin position="356"/>
        <end position="374"/>
    </location>
</feature>
<name>A0A0H4I4W3_9GAMM</name>
<feature type="transmembrane region" description="Helical" evidence="7">
    <location>
        <begin position="193"/>
        <end position="213"/>
    </location>
</feature>
<evidence type="ECO:0000256" key="4">
    <source>
        <dbReference type="ARBA" id="ARBA00022692"/>
    </source>
</evidence>
<keyword evidence="6 7" id="KW-0472">Membrane</keyword>
<dbReference type="PANTHER" id="PTHR30250">
    <property type="entry name" value="PST FAMILY PREDICTED COLANIC ACID TRANSPORTER"/>
    <property type="match status" value="1"/>
</dbReference>
<dbReference type="Pfam" id="PF13440">
    <property type="entry name" value="Polysacc_synt_3"/>
    <property type="match status" value="1"/>
</dbReference>
<keyword evidence="4 7" id="KW-0812">Transmembrane</keyword>
<dbReference type="PATRIC" id="fig|330734.3.peg.2183"/>
<accession>A0A0H4I4W3</accession>
<dbReference type="KEGG" id="mpq:ABA45_10380"/>
<protein>
    <submittedName>
        <fullName evidence="8">Polysaccharide biosynthesis protein</fullName>
    </submittedName>
</protein>
<evidence type="ECO:0000313" key="9">
    <source>
        <dbReference type="Proteomes" id="UP000036406"/>
    </source>
</evidence>
<evidence type="ECO:0000256" key="6">
    <source>
        <dbReference type="ARBA" id="ARBA00023136"/>
    </source>
</evidence>
<feature type="transmembrane region" description="Helical" evidence="7">
    <location>
        <begin position="38"/>
        <end position="57"/>
    </location>
</feature>
<evidence type="ECO:0000256" key="7">
    <source>
        <dbReference type="SAM" id="Phobius"/>
    </source>
</evidence>
<evidence type="ECO:0000313" key="8">
    <source>
        <dbReference type="EMBL" id="AKO52760.1"/>
    </source>
</evidence>
<dbReference type="GO" id="GO:0005886">
    <property type="term" value="C:plasma membrane"/>
    <property type="evidence" value="ECO:0007669"/>
    <property type="project" value="UniProtKB-SubCell"/>
</dbReference>
<reference evidence="8 9" key="1">
    <citation type="submission" date="2015-05" db="EMBL/GenBank/DDBJ databases">
        <title>Complete genome of Marinobacter psychrophilus strain 20041T isolated from sea-ice of the Canadian Basin.</title>
        <authorList>
            <person name="Song L."/>
            <person name="Ren L."/>
            <person name="Yu Y."/>
            <person name="Wang X."/>
        </authorList>
    </citation>
    <scope>NUCLEOTIDE SEQUENCE [LARGE SCALE GENOMIC DNA]</scope>
    <source>
        <strain evidence="8 9">20041</strain>
    </source>
</reference>
<dbReference type="EMBL" id="CP011494">
    <property type="protein sequence ID" value="AKO52760.1"/>
    <property type="molecule type" value="Genomic_DNA"/>
</dbReference>
<feature type="transmembrane region" description="Helical" evidence="7">
    <location>
        <begin position="109"/>
        <end position="133"/>
    </location>
</feature>
<feature type="transmembrane region" description="Helical" evidence="7">
    <location>
        <begin position="439"/>
        <end position="461"/>
    </location>
</feature>
<sequence>MSKIRRAVVFSSMAQYGVRLVGLVTTMIVARLLTPDEVGTFAIASAIIMLLSEFKLLGAADYLIREPEITDLKIRRALGLTILISWGLGLLALALAMPTAAFYDIPQLAVIFAILSTGLFLAPFISIPMAVVARRFEFRVVLVADIVSSITSLATTVLLINLGFSYYSLAWGYCAKMATQLAVVCLIREFPKYWVPTFSGIAAIARFGIFASLSNLCSRAINIAPDLVIGKMGTTAQVGMFSRGLGFVEFLSGTLQVGVSPVVLPYLSEAKRSGENLSEAYTRATVLLGALVWPVLSVASVASLPVIRIFFGDQWDAAAPIASTLAIWLILRSTHNFANNLFIASGNESLMLIKEAILMGSVFGLVIFSFPMGLQAVAKSFIVLGIFEIILVSSLLTRAVHLKTGPFFLALLPNLMLSVICAASTVAISHFVSFNDEQAWRPVGVIALCLPIVWLVSLKVLRHPLYGEIRLLLKI</sequence>
<feature type="transmembrane region" description="Helical" evidence="7">
    <location>
        <begin position="380"/>
        <end position="400"/>
    </location>
</feature>
<dbReference type="RefSeq" id="WP_048385906.1">
    <property type="nucleotide sequence ID" value="NZ_CP011494.1"/>
</dbReference>
<feature type="transmembrane region" description="Helical" evidence="7">
    <location>
        <begin position="407"/>
        <end position="433"/>
    </location>
</feature>
<feature type="transmembrane region" description="Helical" evidence="7">
    <location>
        <begin position="140"/>
        <end position="160"/>
    </location>
</feature>
<evidence type="ECO:0000256" key="5">
    <source>
        <dbReference type="ARBA" id="ARBA00022989"/>
    </source>
</evidence>
<feature type="transmembrane region" description="Helical" evidence="7">
    <location>
        <begin position="7"/>
        <end position="32"/>
    </location>
</feature>
<dbReference type="InterPro" id="IPR050833">
    <property type="entry name" value="Poly_Biosynth_Transport"/>
</dbReference>
<dbReference type="AlphaFoldDB" id="A0A0H4I4W3"/>
<gene>
    <name evidence="8" type="ORF">ABA45_10380</name>
</gene>
<keyword evidence="5 7" id="KW-1133">Transmembrane helix</keyword>
<evidence type="ECO:0000256" key="2">
    <source>
        <dbReference type="ARBA" id="ARBA00007430"/>
    </source>
</evidence>
<organism evidence="8 9">
    <name type="scientific">Marinobacter psychrophilus</name>
    <dbReference type="NCBI Taxonomy" id="330734"/>
    <lineage>
        <taxon>Bacteria</taxon>
        <taxon>Pseudomonadati</taxon>
        <taxon>Pseudomonadota</taxon>
        <taxon>Gammaproteobacteria</taxon>
        <taxon>Pseudomonadales</taxon>
        <taxon>Marinobacteraceae</taxon>
        <taxon>Marinobacter</taxon>
    </lineage>
</organism>